<dbReference type="Gene3D" id="3.40.190.290">
    <property type="match status" value="1"/>
</dbReference>
<dbReference type="Gene3D" id="1.10.10.10">
    <property type="entry name" value="Winged helix-like DNA-binding domain superfamily/Winged helix DNA-binding domain"/>
    <property type="match status" value="1"/>
</dbReference>
<proteinExistence type="inferred from homology"/>
<evidence type="ECO:0000256" key="1">
    <source>
        <dbReference type="ARBA" id="ARBA00009437"/>
    </source>
</evidence>
<dbReference type="Proteomes" id="UP000249082">
    <property type="component" value="Unassembled WGS sequence"/>
</dbReference>
<evidence type="ECO:0000256" key="4">
    <source>
        <dbReference type="ARBA" id="ARBA00023163"/>
    </source>
</evidence>
<dbReference type="InterPro" id="IPR000847">
    <property type="entry name" value="LysR_HTH_N"/>
</dbReference>
<dbReference type="GO" id="GO:0006351">
    <property type="term" value="P:DNA-templated transcription"/>
    <property type="evidence" value="ECO:0007669"/>
    <property type="project" value="TreeGrafter"/>
</dbReference>
<dbReference type="PROSITE" id="PS50931">
    <property type="entry name" value="HTH_LYSR"/>
    <property type="match status" value="1"/>
</dbReference>
<dbReference type="GO" id="GO:0043565">
    <property type="term" value="F:sequence-specific DNA binding"/>
    <property type="evidence" value="ECO:0007669"/>
    <property type="project" value="TreeGrafter"/>
</dbReference>
<evidence type="ECO:0000256" key="3">
    <source>
        <dbReference type="ARBA" id="ARBA00023125"/>
    </source>
</evidence>
<dbReference type="InterPro" id="IPR058163">
    <property type="entry name" value="LysR-type_TF_proteobact-type"/>
</dbReference>
<dbReference type="CDD" id="cd08422">
    <property type="entry name" value="PBP2_CrgA_like"/>
    <property type="match status" value="1"/>
</dbReference>
<dbReference type="EMBL" id="QFPX01000002">
    <property type="protein sequence ID" value="PZQ56989.1"/>
    <property type="molecule type" value="Genomic_DNA"/>
</dbReference>
<dbReference type="FunFam" id="1.10.10.10:FF:000001">
    <property type="entry name" value="LysR family transcriptional regulator"/>
    <property type="match status" value="1"/>
</dbReference>
<reference evidence="6 7" key="1">
    <citation type="submission" date="2017-08" db="EMBL/GenBank/DDBJ databases">
        <title>Infants hospitalized years apart are colonized by the same room-sourced microbial strains.</title>
        <authorList>
            <person name="Brooks B."/>
            <person name="Olm M.R."/>
            <person name="Firek B.A."/>
            <person name="Baker R."/>
            <person name="Thomas B.C."/>
            <person name="Morowitz M.J."/>
            <person name="Banfield J.F."/>
        </authorList>
    </citation>
    <scope>NUCLEOTIDE SEQUENCE [LARGE SCALE GENOMIC DNA]</scope>
    <source>
        <strain evidence="6">S2_005_002_R2_33</strain>
    </source>
</reference>
<keyword evidence="3" id="KW-0238">DNA-binding</keyword>
<dbReference type="SUPFAM" id="SSF46785">
    <property type="entry name" value="Winged helix' DNA-binding domain"/>
    <property type="match status" value="1"/>
</dbReference>
<feature type="domain" description="HTH lysR-type" evidence="5">
    <location>
        <begin position="1"/>
        <end position="59"/>
    </location>
</feature>
<sequence>MDRLKGIEVFVKAIRLGGLSAAARDLAMSPAMAAKHLNALEQRLGATLVNRTTRRLALTEVGAAYLDKAERVLAELEDADAEAAAQSAAVEGLLRVSGPAAFGSAYLVDLVTAFHDLHPAVTIELGLNDRVVDLLEERWDVAVRIGRLADSNLVARKLAPVRMAICASPAYLERRGTPRTLDDLAAHECLGYTLGSETGATRWGFGRDGSRAVAVRGALHANNGQVLAQAAEAGMGLVYGPRFFVDRAIARGRLVELDLGAELLDLGAVHAVTHRTRRPAAKTRAWIDFLVQRLPAMARDW</sequence>
<evidence type="ECO:0000256" key="2">
    <source>
        <dbReference type="ARBA" id="ARBA00023015"/>
    </source>
</evidence>
<name>A0A2W5NYL6_9SPHN</name>
<dbReference type="PANTHER" id="PTHR30537">
    <property type="entry name" value="HTH-TYPE TRANSCRIPTIONAL REGULATOR"/>
    <property type="match status" value="1"/>
</dbReference>
<dbReference type="AlphaFoldDB" id="A0A2W5NYL6"/>
<dbReference type="Pfam" id="PF03466">
    <property type="entry name" value="LysR_substrate"/>
    <property type="match status" value="1"/>
</dbReference>
<accession>A0A2W5NYL6</accession>
<dbReference type="PANTHER" id="PTHR30537:SF5">
    <property type="entry name" value="HTH-TYPE TRANSCRIPTIONAL ACTIVATOR TTDR-RELATED"/>
    <property type="match status" value="1"/>
</dbReference>
<keyword evidence="4" id="KW-0804">Transcription</keyword>
<dbReference type="Pfam" id="PF00126">
    <property type="entry name" value="HTH_1"/>
    <property type="match status" value="1"/>
</dbReference>
<dbReference type="InterPro" id="IPR036390">
    <property type="entry name" value="WH_DNA-bd_sf"/>
</dbReference>
<dbReference type="InterPro" id="IPR005119">
    <property type="entry name" value="LysR_subst-bd"/>
</dbReference>
<organism evidence="6 7">
    <name type="scientific">Novosphingobium pentaromativorans</name>
    <dbReference type="NCBI Taxonomy" id="205844"/>
    <lineage>
        <taxon>Bacteria</taxon>
        <taxon>Pseudomonadati</taxon>
        <taxon>Pseudomonadota</taxon>
        <taxon>Alphaproteobacteria</taxon>
        <taxon>Sphingomonadales</taxon>
        <taxon>Sphingomonadaceae</taxon>
        <taxon>Novosphingobium</taxon>
    </lineage>
</organism>
<comment type="similarity">
    <text evidence="1">Belongs to the LysR transcriptional regulatory family.</text>
</comment>
<protein>
    <submittedName>
        <fullName evidence="6">LysR family transcriptional regulator</fullName>
    </submittedName>
</protein>
<gene>
    <name evidence="6" type="ORF">DI555_02355</name>
</gene>
<dbReference type="SUPFAM" id="SSF53850">
    <property type="entry name" value="Periplasmic binding protein-like II"/>
    <property type="match status" value="1"/>
</dbReference>
<evidence type="ECO:0000313" key="7">
    <source>
        <dbReference type="Proteomes" id="UP000249082"/>
    </source>
</evidence>
<keyword evidence="2" id="KW-0805">Transcription regulation</keyword>
<dbReference type="GO" id="GO:0003700">
    <property type="term" value="F:DNA-binding transcription factor activity"/>
    <property type="evidence" value="ECO:0007669"/>
    <property type="project" value="InterPro"/>
</dbReference>
<evidence type="ECO:0000313" key="6">
    <source>
        <dbReference type="EMBL" id="PZQ56989.1"/>
    </source>
</evidence>
<comment type="caution">
    <text evidence="6">The sequence shown here is derived from an EMBL/GenBank/DDBJ whole genome shotgun (WGS) entry which is preliminary data.</text>
</comment>
<dbReference type="InterPro" id="IPR036388">
    <property type="entry name" value="WH-like_DNA-bd_sf"/>
</dbReference>
<evidence type="ECO:0000259" key="5">
    <source>
        <dbReference type="PROSITE" id="PS50931"/>
    </source>
</evidence>